<gene>
    <name evidence="1" type="ORF">HCDG_05550</name>
</gene>
<sequence>MCANTYCTGHRLQVQLEKTVFQTSHLLIQTTSPKSSNPRICNTTLPPNRCLNQARSGEKSMDVLRIISSQMTIIPVKRIKVAKPTDLRCASLPVRVPAVFIRSLSNFDRGSAADNAPYNGKAANDAGHGVKWQRQLRSSFGGCSEGEEGGGKGVKELHV</sequence>
<dbReference type="Proteomes" id="UP000002624">
    <property type="component" value="Unassembled WGS sequence"/>
</dbReference>
<dbReference type="OMA" id="YNGKAAN"/>
<dbReference type="EMBL" id="GG692427">
    <property type="protein sequence ID" value="EER40153.1"/>
    <property type="molecule type" value="Genomic_DNA"/>
</dbReference>
<reference evidence="2" key="1">
    <citation type="submission" date="2009-05" db="EMBL/GenBank/DDBJ databases">
        <title>The genome sequence of Ajellomyces capsulatus strain H143.</title>
        <authorList>
            <person name="Champion M."/>
            <person name="Cuomo C.A."/>
            <person name="Ma L.-J."/>
            <person name="Henn M.R."/>
            <person name="Sil A."/>
            <person name="Goldman B."/>
            <person name="Young S.K."/>
            <person name="Kodira C.D."/>
            <person name="Zeng Q."/>
            <person name="Koehrsen M."/>
            <person name="Alvarado L."/>
            <person name="Berlin A.M."/>
            <person name="Borenstein D."/>
            <person name="Chen Z."/>
            <person name="Engels R."/>
            <person name="Freedman E."/>
            <person name="Gellesch M."/>
            <person name="Goldberg J."/>
            <person name="Griggs A."/>
            <person name="Gujja S."/>
            <person name="Heiman D.I."/>
            <person name="Hepburn T.A."/>
            <person name="Howarth C."/>
            <person name="Jen D."/>
            <person name="Larson L."/>
            <person name="Lewis B."/>
            <person name="Mehta T."/>
            <person name="Park D."/>
            <person name="Pearson M."/>
            <person name="Roberts A."/>
            <person name="Saif S."/>
            <person name="Shea T.D."/>
            <person name="Shenoy N."/>
            <person name="Sisk P."/>
            <person name="Stolte C."/>
            <person name="Sykes S."/>
            <person name="Walk T."/>
            <person name="White J."/>
            <person name="Yandava C."/>
            <person name="Klein B."/>
            <person name="McEwen J.G."/>
            <person name="Puccia R."/>
            <person name="Goldman G.H."/>
            <person name="Felipe M.S."/>
            <person name="Nino-Vega G."/>
            <person name="San-Blas G."/>
            <person name="Taylor J.W."/>
            <person name="Mendoza L."/>
            <person name="Galagan J.E."/>
            <person name="Nusbaum C."/>
            <person name="Birren B.W."/>
        </authorList>
    </citation>
    <scope>NUCLEOTIDE SEQUENCE [LARGE SCALE GENOMIC DNA]</scope>
    <source>
        <strain evidence="2">H143</strain>
    </source>
</reference>
<accession>C6HH69</accession>
<dbReference type="AlphaFoldDB" id="C6HH69"/>
<evidence type="ECO:0000313" key="2">
    <source>
        <dbReference type="Proteomes" id="UP000002624"/>
    </source>
</evidence>
<protein>
    <submittedName>
        <fullName evidence="1">Uncharacterized protein</fullName>
    </submittedName>
</protein>
<dbReference type="OrthoDB" id="10329904at2759"/>
<organism evidence="1 2">
    <name type="scientific">Ajellomyces capsulatus (strain H143)</name>
    <name type="common">Darling's disease fungus</name>
    <name type="synonym">Histoplasma capsulatum</name>
    <dbReference type="NCBI Taxonomy" id="544712"/>
    <lineage>
        <taxon>Eukaryota</taxon>
        <taxon>Fungi</taxon>
        <taxon>Dikarya</taxon>
        <taxon>Ascomycota</taxon>
        <taxon>Pezizomycotina</taxon>
        <taxon>Eurotiomycetes</taxon>
        <taxon>Eurotiomycetidae</taxon>
        <taxon>Onygenales</taxon>
        <taxon>Ajellomycetaceae</taxon>
        <taxon>Histoplasma</taxon>
    </lineage>
</organism>
<proteinExistence type="predicted"/>
<dbReference type="HOGENOM" id="CLU_1660224_0_0_1"/>
<dbReference type="VEuPathDB" id="FungiDB:HCDG_05550"/>
<name>C6HH69_AJECH</name>
<evidence type="ECO:0000313" key="1">
    <source>
        <dbReference type="EMBL" id="EER40153.1"/>
    </source>
</evidence>